<comment type="caution">
    <text evidence="2">The sequence shown here is derived from an EMBL/GenBank/DDBJ whole genome shotgun (WGS) entry which is preliminary data.</text>
</comment>
<keyword evidence="3" id="KW-1185">Reference proteome</keyword>
<feature type="domain" description="Putative adhesin Stv" evidence="1">
    <location>
        <begin position="27"/>
        <end position="171"/>
    </location>
</feature>
<sequence length="174" mass="19191">MSTPFGHQRVRSSSRPSPVAHRDVVVVIVEGHGEWRGGALKEYPTFKVPDSKQVVIFQGIGVGLDDRHGQAIARMESVPSRLPTEWDRRNAEYDTEPSRYGGVRVNTFGAKTYHNGDDCPDLVLFNPKQPGFASFEARPTSFTVALGYSITLRAIAELVPAGTQIHWAACTVLR</sequence>
<evidence type="ECO:0000313" key="3">
    <source>
        <dbReference type="Proteomes" id="UP000198900"/>
    </source>
</evidence>
<dbReference type="Pfam" id="PF21527">
    <property type="entry name" value="Stv"/>
    <property type="match status" value="1"/>
</dbReference>
<dbReference type="AlphaFoldDB" id="A0A7Z7BDR3"/>
<gene>
    <name evidence="2" type="ORF">SAMN04487926_12757</name>
</gene>
<evidence type="ECO:0000313" key="2">
    <source>
        <dbReference type="EMBL" id="SDI92415.1"/>
    </source>
</evidence>
<dbReference type="Proteomes" id="UP000198900">
    <property type="component" value="Unassembled WGS sequence"/>
</dbReference>
<accession>A0A7Z7BDR3</accession>
<dbReference type="InterPro" id="IPR049002">
    <property type="entry name" value="Stv"/>
</dbReference>
<name>A0A7Z7BDR3_9BURK</name>
<protein>
    <recommendedName>
        <fullName evidence="1">Putative adhesin Stv domain-containing protein</fullName>
    </recommendedName>
</protein>
<proteinExistence type="predicted"/>
<evidence type="ECO:0000259" key="1">
    <source>
        <dbReference type="Pfam" id="PF21527"/>
    </source>
</evidence>
<dbReference type="RefSeq" id="WP_143036615.1">
    <property type="nucleotide sequence ID" value="NZ_FNDI01000027.1"/>
</dbReference>
<reference evidence="2" key="1">
    <citation type="submission" date="2016-10" db="EMBL/GenBank/DDBJ databases">
        <authorList>
            <person name="Varghese N."/>
            <person name="Submissions S."/>
        </authorList>
    </citation>
    <scope>NUCLEOTIDE SEQUENCE [LARGE SCALE GENOMIC DNA]</scope>
    <source>
        <strain evidence="2">YR281</strain>
    </source>
</reference>
<organism evidence="2 3">
    <name type="scientific">Paraburkholderia steynii</name>
    <dbReference type="NCBI Taxonomy" id="1245441"/>
    <lineage>
        <taxon>Bacteria</taxon>
        <taxon>Pseudomonadati</taxon>
        <taxon>Pseudomonadota</taxon>
        <taxon>Betaproteobacteria</taxon>
        <taxon>Burkholderiales</taxon>
        <taxon>Burkholderiaceae</taxon>
        <taxon>Paraburkholderia</taxon>
    </lineage>
</organism>
<dbReference type="EMBL" id="FNDI01000027">
    <property type="protein sequence ID" value="SDI92415.1"/>
    <property type="molecule type" value="Genomic_DNA"/>
</dbReference>